<evidence type="ECO:0008006" key="3">
    <source>
        <dbReference type="Google" id="ProtNLM"/>
    </source>
</evidence>
<sequence length="130" mass="15333">MVLHRTLDYQYNHESVNRIMRKYGLLSSVRRANPYRKIIEDRIHPNRVKRQFKINNPGNVLLTDITYLQYGKTQTAYLSTILDAATNEVIAYQLRAHLKIDLVLETLEHLTFPLFFLLFLLSLKNSKTLK</sequence>
<proteinExistence type="predicted"/>
<evidence type="ECO:0000313" key="1">
    <source>
        <dbReference type="EMBL" id="MTK21657.1"/>
    </source>
</evidence>
<dbReference type="EMBL" id="WMQE01000020">
    <property type="protein sequence ID" value="MTK21657.1"/>
    <property type="molecule type" value="Genomic_DNA"/>
</dbReference>
<comment type="caution">
    <text evidence="1">The sequence shown here is derived from an EMBL/GenBank/DDBJ whole genome shotgun (WGS) entry which is preliminary data.</text>
</comment>
<reference evidence="1 2" key="1">
    <citation type="journal article" date="2019" name="Nat. Med.">
        <title>A library of human gut bacterial isolates paired with longitudinal multiomics data enables mechanistic microbiome research.</title>
        <authorList>
            <person name="Poyet M."/>
            <person name="Groussin M."/>
            <person name="Gibbons S.M."/>
            <person name="Avila-Pacheco J."/>
            <person name="Jiang X."/>
            <person name="Kearney S.M."/>
            <person name="Perrotta A.R."/>
            <person name="Berdy B."/>
            <person name="Zhao S."/>
            <person name="Lieberman T.D."/>
            <person name="Swanson P.K."/>
            <person name="Smith M."/>
            <person name="Roesemann S."/>
            <person name="Alexander J.E."/>
            <person name="Rich S.A."/>
            <person name="Livny J."/>
            <person name="Vlamakis H."/>
            <person name="Clish C."/>
            <person name="Bullock K."/>
            <person name="Deik A."/>
            <person name="Scott J."/>
            <person name="Pierce K.A."/>
            <person name="Xavier R.J."/>
            <person name="Alm E.J."/>
        </authorList>
    </citation>
    <scope>NUCLEOTIDE SEQUENCE [LARGE SCALE GENOMIC DNA]</scope>
    <source>
        <strain evidence="1 2">BIOML-A198</strain>
    </source>
</reference>
<accession>A0A9X5ANX3</accession>
<dbReference type="PANTHER" id="PTHR46889:SF5">
    <property type="entry name" value="INTEGRASE PROTEIN"/>
    <property type="match status" value="1"/>
</dbReference>
<dbReference type="InterPro" id="IPR050900">
    <property type="entry name" value="Transposase_IS3/IS150/IS904"/>
</dbReference>
<dbReference type="Proteomes" id="UP000487649">
    <property type="component" value="Unassembled WGS sequence"/>
</dbReference>
<dbReference type="AlphaFoldDB" id="A0A9X5ANX3"/>
<dbReference type="SUPFAM" id="SSF53098">
    <property type="entry name" value="Ribonuclease H-like"/>
    <property type="match status" value="1"/>
</dbReference>
<dbReference type="InterPro" id="IPR012337">
    <property type="entry name" value="RNaseH-like_sf"/>
</dbReference>
<gene>
    <name evidence="1" type="ORF">GMA92_09510</name>
</gene>
<protein>
    <recommendedName>
        <fullName evidence="3">Integrase core domain</fullName>
    </recommendedName>
</protein>
<organism evidence="1 2">
    <name type="scientific">Turicibacter sanguinis</name>
    <dbReference type="NCBI Taxonomy" id="154288"/>
    <lineage>
        <taxon>Bacteria</taxon>
        <taxon>Bacillati</taxon>
        <taxon>Bacillota</taxon>
        <taxon>Erysipelotrichia</taxon>
        <taxon>Erysipelotrichales</taxon>
        <taxon>Turicibacteraceae</taxon>
        <taxon>Turicibacter</taxon>
    </lineage>
</organism>
<dbReference type="PANTHER" id="PTHR46889">
    <property type="entry name" value="TRANSPOSASE INSF FOR INSERTION SEQUENCE IS3B-RELATED"/>
    <property type="match status" value="1"/>
</dbReference>
<evidence type="ECO:0000313" key="2">
    <source>
        <dbReference type="Proteomes" id="UP000487649"/>
    </source>
</evidence>
<name>A0A9X5ANX3_9FIRM</name>